<dbReference type="EMBL" id="JACGXA010000002">
    <property type="protein sequence ID" value="MBA8805581.1"/>
    <property type="molecule type" value="Genomic_DNA"/>
</dbReference>
<reference evidence="1 3" key="1">
    <citation type="submission" date="2020-07" db="EMBL/GenBank/DDBJ databases">
        <title>Sequencing the genomes of 1000 actinobacteria strains.</title>
        <authorList>
            <person name="Klenk H.-P."/>
        </authorList>
    </citation>
    <scope>NUCLEOTIDE SEQUENCE [LARGE SCALE GENOMIC DNA]</scope>
    <source>
        <strain evidence="1 3">DSM 21349</strain>
    </source>
</reference>
<dbReference type="EMBL" id="JACGXA010000004">
    <property type="protein sequence ID" value="MBA8806005.1"/>
    <property type="molecule type" value="Genomic_DNA"/>
</dbReference>
<evidence type="ECO:0000313" key="3">
    <source>
        <dbReference type="Proteomes" id="UP000580910"/>
    </source>
</evidence>
<organism evidence="1 3">
    <name type="scientific">Nocardioides ginsengisegetis</name>
    <dbReference type="NCBI Taxonomy" id="661491"/>
    <lineage>
        <taxon>Bacteria</taxon>
        <taxon>Bacillati</taxon>
        <taxon>Actinomycetota</taxon>
        <taxon>Actinomycetes</taxon>
        <taxon>Propionibacteriales</taxon>
        <taxon>Nocardioidaceae</taxon>
        <taxon>Nocardioides</taxon>
    </lineage>
</organism>
<evidence type="ECO:0000313" key="1">
    <source>
        <dbReference type="EMBL" id="MBA8805581.1"/>
    </source>
</evidence>
<name>A0A7W3J3F6_9ACTN</name>
<comment type="caution">
    <text evidence="1">The sequence shown here is derived from an EMBL/GenBank/DDBJ whole genome shotgun (WGS) entry which is preliminary data.</text>
</comment>
<accession>A0A7W3J3F6</accession>
<dbReference type="Proteomes" id="UP000580910">
    <property type="component" value="Unassembled WGS sequence"/>
</dbReference>
<dbReference type="RefSeq" id="WP_182541642.1">
    <property type="nucleotide sequence ID" value="NZ_JACGXA010000002.1"/>
</dbReference>
<proteinExistence type="predicted"/>
<protein>
    <submittedName>
        <fullName evidence="1">Uncharacterized protein</fullName>
    </submittedName>
</protein>
<sequence length="58" mass="6411">MKRRTYRLPESQLRHLVGVSALHDGDCVRCPDPILVNQRVVPQGDGWIHASCASGADE</sequence>
<dbReference type="AlphaFoldDB" id="A0A7W3J3F6"/>
<evidence type="ECO:0000313" key="2">
    <source>
        <dbReference type="EMBL" id="MBA8806005.1"/>
    </source>
</evidence>
<keyword evidence="3" id="KW-1185">Reference proteome</keyword>
<gene>
    <name evidence="1" type="ORF">FB382_003926</name>
    <name evidence="2" type="ORF">FB382_004356</name>
</gene>